<dbReference type="Pfam" id="PF09500">
    <property type="entry name" value="YiiD_C"/>
    <property type="match status" value="1"/>
</dbReference>
<evidence type="ECO:0000313" key="3">
    <source>
        <dbReference type="Proteomes" id="UP000248806"/>
    </source>
</evidence>
<organism evidence="2 3">
    <name type="scientific">Thermosporothrix hazakensis</name>
    <dbReference type="NCBI Taxonomy" id="644383"/>
    <lineage>
        <taxon>Bacteria</taxon>
        <taxon>Bacillati</taxon>
        <taxon>Chloroflexota</taxon>
        <taxon>Ktedonobacteria</taxon>
        <taxon>Ktedonobacterales</taxon>
        <taxon>Thermosporotrichaceae</taxon>
        <taxon>Thermosporothrix</taxon>
    </lineage>
</organism>
<dbReference type="Gene3D" id="3.10.129.10">
    <property type="entry name" value="Hotdog Thioesterase"/>
    <property type="match status" value="1"/>
</dbReference>
<gene>
    <name evidence="2" type="ORF">EI42_03602</name>
</gene>
<feature type="domain" description="Thioesterase putative" evidence="1">
    <location>
        <begin position="6"/>
        <end position="147"/>
    </location>
</feature>
<dbReference type="InterPro" id="IPR029069">
    <property type="entry name" value="HotDog_dom_sf"/>
</dbReference>
<comment type="caution">
    <text evidence="2">The sequence shown here is derived from an EMBL/GenBank/DDBJ whole genome shotgun (WGS) entry which is preliminary data.</text>
</comment>
<dbReference type="InterPro" id="IPR012660">
    <property type="entry name" value="YiiD_C"/>
</dbReference>
<dbReference type="OrthoDB" id="572024at2"/>
<dbReference type="RefSeq" id="WP_111323957.1">
    <property type="nucleotide sequence ID" value="NZ_BIFX01000001.1"/>
</dbReference>
<accession>A0A326U5A6</accession>
<sequence>MQELLQELQRTLLTSIPFTQHLHLTVQRYDTQGVALAAPLEGNSNHAGTAFAGSLNALVTLSGWGMLWLLLKELALDGEIVIQDSHCDYRVPVTRDFTAFCYKPDPAAVARFGKVLRARGKARLEIQSVIYEDDRVAVAFSGRYVVQQRVPRR</sequence>
<name>A0A326U5A6_THEHA</name>
<reference evidence="2 3" key="1">
    <citation type="submission" date="2018-06" db="EMBL/GenBank/DDBJ databases">
        <title>Genomic Encyclopedia of Archaeal and Bacterial Type Strains, Phase II (KMG-II): from individual species to whole genera.</title>
        <authorList>
            <person name="Goeker M."/>
        </authorList>
    </citation>
    <scope>NUCLEOTIDE SEQUENCE [LARGE SCALE GENOMIC DNA]</scope>
    <source>
        <strain evidence="2 3">ATCC BAA-1881</strain>
    </source>
</reference>
<keyword evidence="3" id="KW-1185">Reference proteome</keyword>
<dbReference type="AlphaFoldDB" id="A0A326U5A6"/>
<protein>
    <submittedName>
        <fullName evidence="2">Thioesterase domain-containing protein</fullName>
    </submittedName>
</protein>
<dbReference type="NCBIfam" id="TIGR02447">
    <property type="entry name" value="yiiD_Cterm"/>
    <property type="match status" value="1"/>
</dbReference>
<evidence type="ECO:0000313" key="2">
    <source>
        <dbReference type="EMBL" id="PZW27515.1"/>
    </source>
</evidence>
<dbReference type="EMBL" id="QKUF01000012">
    <property type="protein sequence ID" value="PZW27515.1"/>
    <property type="molecule type" value="Genomic_DNA"/>
</dbReference>
<dbReference type="Proteomes" id="UP000248806">
    <property type="component" value="Unassembled WGS sequence"/>
</dbReference>
<proteinExistence type="predicted"/>
<evidence type="ECO:0000259" key="1">
    <source>
        <dbReference type="Pfam" id="PF09500"/>
    </source>
</evidence>
<dbReference type="SUPFAM" id="SSF54637">
    <property type="entry name" value="Thioesterase/thiol ester dehydrase-isomerase"/>
    <property type="match status" value="1"/>
</dbReference>